<protein>
    <submittedName>
        <fullName evidence="1">Uncharacterized protein</fullName>
    </submittedName>
</protein>
<name>A0A1I4X8U4_9PROT</name>
<evidence type="ECO:0000313" key="2">
    <source>
        <dbReference type="Proteomes" id="UP000183287"/>
    </source>
</evidence>
<dbReference type="Proteomes" id="UP000183287">
    <property type="component" value="Unassembled WGS sequence"/>
</dbReference>
<accession>A0A1I4X8U4</accession>
<evidence type="ECO:0000313" key="1">
    <source>
        <dbReference type="EMBL" id="SFN22307.1"/>
    </source>
</evidence>
<keyword evidence="2" id="KW-1185">Reference proteome</keyword>
<dbReference type="EMBL" id="FOUB01000143">
    <property type="protein sequence ID" value="SFN22307.1"/>
    <property type="molecule type" value="Genomic_DNA"/>
</dbReference>
<reference evidence="2" key="1">
    <citation type="submission" date="2016-10" db="EMBL/GenBank/DDBJ databases">
        <authorList>
            <person name="Varghese N."/>
            <person name="Submissions S."/>
        </authorList>
    </citation>
    <scope>NUCLEOTIDE SEQUENCE [LARGE SCALE GENOMIC DNA]</scope>
    <source>
        <strain evidence="2">Nm44</strain>
    </source>
</reference>
<organism evidence="1 2">
    <name type="scientific">Nitrosomonas communis</name>
    <dbReference type="NCBI Taxonomy" id="44574"/>
    <lineage>
        <taxon>Bacteria</taxon>
        <taxon>Pseudomonadati</taxon>
        <taxon>Pseudomonadota</taxon>
        <taxon>Betaproteobacteria</taxon>
        <taxon>Nitrosomonadales</taxon>
        <taxon>Nitrosomonadaceae</taxon>
        <taxon>Nitrosomonas</taxon>
    </lineage>
</organism>
<proteinExistence type="predicted"/>
<sequence length="77" mass="8270">MICAPAIQSVKHLGSISINQNHGLALFSLISSHLICYKCAFDLALTEGEGLNFVVSAVLAIFAGDRNKAVLVKIQVW</sequence>
<dbReference type="AlphaFoldDB" id="A0A1I4X8U4"/>
<gene>
    <name evidence="1" type="ORF">SAMN05421863_11432</name>
</gene>